<evidence type="ECO:0000259" key="1">
    <source>
        <dbReference type="PROSITE" id="PS51340"/>
    </source>
</evidence>
<evidence type="ECO:0000313" key="3">
    <source>
        <dbReference type="Proteomes" id="UP001209535"/>
    </source>
</evidence>
<dbReference type="PROSITE" id="PS51340">
    <property type="entry name" value="MOSC"/>
    <property type="match status" value="1"/>
</dbReference>
<gene>
    <name evidence="2" type="ORF">OEZ60_02665</name>
</gene>
<evidence type="ECO:0000313" key="2">
    <source>
        <dbReference type="EMBL" id="MCU9846897.1"/>
    </source>
</evidence>
<dbReference type="EMBL" id="JAOVQO010000002">
    <property type="protein sequence ID" value="MCU9846897.1"/>
    <property type="molecule type" value="Genomic_DNA"/>
</dbReference>
<comment type="caution">
    <text evidence="2">The sequence shown here is derived from an EMBL/GenBank/DDBJ whole genome shotgun (WGS) entry which is preliminary data.</text>
</comment>
<dbReference type="InterPro" id="IPR052716">
    <property type="entry name" value="MOSC_domain"/>
</dbReference>
<dbReference type="Gene3D" id="2.40.33.20">
    <property type="entry name" value="PK beta-barrel domain-like"/>
    <property type="match status" value="1"/>
</dbReference>
<dbReference type="Pfam" id="PF03473">
    <property type="entry name" value="MOSC"/>
    <property type="match status" value="1"/>
</dbReference>
<accession>A0ABT2WYY5</accession>
<dbReference type="InterPro" id="IPR005302">
    <property type="entry name" value="MoCF_Sase_C"/>
</dbReference>
<feature type="domain" description="MOSC" evidence="1">
    <location>
        <begin position="25"/>
        <end position="155"/>
    </location>
</feature>
<name>A0ABT2WYY5_9RHOB</name>
<dbReference type="PANTHER" id="PTHR36930">
    <property type="entry name" value="METAL-SULFUR CLUSTER BIOSYNTHESIS PROTEINS YUAD-RELATED"/>
    <property type="match status" value="1"/>
</dbReference>
<proteinExistence type="predicted"/>
<dbReference type="PANTHER" id="PTHR36930:SF1">
    <property type="entry name" value="MOSC DOMAIN-CONTAINING PROTEIN"/>
    <property type="match status" value="1"/>
</dbReference>
<sequence>MADLARLLATHAGAGRVVWIGLRPERLADPVSVDAAELTEAGLAGDHAREGKRALTLIQAEHLPVIAALCRREAVAPELLRRNLVIKGINLGALRHARLRIGGAEVTITSPCAPCSRMEAALGQGGYNAMRGHGGWCAEVVQAGRIAVGDPVTATGAEAPRR</sequence>
<dbReference type="InterPro" id="IPR011037">
    <property type="entry name" value="Pyrv_Knase-like_insert_dom_sf"/>
</dbReference>
<dbReference type="Proteomes" id="UP001209535">
    <property type="component" value="Unassembled WGS sequence"/>
</dbReference>
<protein>
    <submittedName>
        <fullName evidence="2">MOSC domain-containing protein</fullName>
    </submittedName>
</protein>
<reference evidence="2 3" key="1">
    <citation type="submission" date="2022-10" db="EMBL/GenBank/DDBJ databases">
        <title>Defluviimonas sp. nov., isolated from ocean surface sediments.</title>
        <authorList>
            <person name="He W."/>
            <person name="Wang L."/>
            <person name="Zhang D.-F."/>
        </authorList>
    </citation>
    <scope>NUCLEOTIDE SEQUENCE [LARGE SCALE GENOMIC DNA]</scope>
    <source>
        <strain evidence="2 3">WL0024</strain>
    </source>
</reference>
<keyword evidence="3" id="KW-1185">Reference proteome</keyword>
<dbReference type="SUPFAM" id="SSF50800">
    <property type="entry name" value="PK beta-barrel domain-like"/>
    <property type="match status" value="1"/>
</dbReference>
<organism evidence="2 3">
    <name type="scientific">Albidovulum salinarum</name>
    <dbReference type="NCBI Taxonomy" id="2984153"/>
    <lineage>
        <taxon>Bacteria</taxon>
        <taxon>Pseudomonadati</taxon>
        <taxon>Pseudomonadota</taxon>
        <taxon>Alphaproteobacteria</taxon>
        <taxon>Rhodobacterales</taxon>
        <taxon>Paracoccaceae</taxon>
        <taxon>Albidovulum</taxon>
    </lineage>
</organism>
<dbReference type="RefSeq" id="WP_263332956.1">
    <property type="nucleotide sequence ID" value="NZ_JAOVQO010000002.1"/>
</dbReference>